<gene>
    <name evidence="2" type="ORF">METZ01_LOCUS231453</name>
</gene>
<evidence type="ECO:0000313" key="2">
    <source>
        <dbReference type="EMBL" id="SVB78599.1"/>
    </source>
</evidence>
<dbReference type="EMBL" id="UINC01057447">
    <property type="protein sequence ID" value="SVB78599.1"/>
    <property type="molecule type" value="Genomic_DNA"/>
</dbReference>
<sequence>MAKTINAGYTDAQSVNESSLTT</sequence>
<reference evidence="2" key="1">
    <citation type="submission" date="2018-05" db="EMBL/GenBank/DDBJ databases">
        <authorList>
            <person name="Lanie J.A."/>
            <person name="Ng W.-L."/>
            <person name="Kazmierczak K.M."/>
            <person name="Andrzejewski T.M."/>
            <person name="Davidsen T.M."/>
            <person name="Wayne K.J."/>
            <person name="Tettelin H."/>
            <person name="Glass J.I."/>
            <person name="Rusch D."/>
            <person name="Podicherti R."/>
            <person name="Tsui H.-C.T."/>
            <person name="Winkler M.E."/>
        </authorList>
    </citation>
    <scope>NUCLEOTIDE SEQUENCE</scope>
</reference>
<feature type="non-terminal residue" evidence="2">
    <location>
        <position position="22"/>
    </location>
</feature>
<proteinExistence type="predicted"/>
<name>A0A382GUG7_9ZZZZ</name>
<protein>
    <submittedName>
        <fullName evidence="2">Uncharacterized protein</fullName>
    </submittedName>
</protein>
<feature type="compositionally biased region" description="Polar residues" evidence="1">
    <location>
        <begin position="11"/>
        <end position="22"/>
    </location>
</feature>
<organism evidence="2">
    <name type="scientific">marine metagenome</name>
    <dbReference type="NCBI Taxonomy" id="408172"/>
    <lineage>
        <taxon>unclassified sequences</taxon>
        <taxon>metagenomes</taxon>
        <taxon>ecological metagenomes</taxon>
    </lineage>
</organism>
<feature type="region of interest" description="Disordered" evidence="1">
    <location>
        <begin position="1"/>
        <end position="22"/>
    </location>
</feature>
<accession>A0A382GUG7</accession>
<evidence type="ECO:0000256" key="1">
    <source>
        <dbReference type="SAM" id="MobiDB-lite"/>
    </source>
</evidence>
<dbReference type="AlphaFoldDB" id="A0A382GUG7"/>